<dbReference type="PATRIC" id="fig|1235802.3.peg.4275"/>
<dbReference type="eggNOG" id="ENOG50331M8">
    <property type="taxonomic scope" value="Bacteria"/>
</dbReference>
<evidence type="ECO:0000313" key="2">
    <source>
        <dbReference type="Proteomes" id="UP000012589"/>
    </source>
</evidence>
<dbReference type="EMBL" id="AQFT01000124">
    <property type="protein sequence ID" value="EMZ21952.1"/>
    <property type="molecule type" value="Genomic_DNA"/>
</dbReference>
<dbReference type="STRING" id="1235802.C823_04039"/>
<name>N1ZY57_9FIRM</name>
<dbReference type="HOGENOM" id="CLU_1882645_0_0_9"/>
<reference evidence="1 2" key="1">
    <citation type="journal article" date="2014" name="Genome Announc.">
        <title>Draft genome sequences of the altered schaedler flora, a defined bacterial community from gnotobiotic mice.</title>
        <authorList>
            <person name="Wannemuehler M.J."/>
            <person name="Overstreet A.M."/>
            <person name="Ward D.V."/>
            <person name="Phillips G.J."/>
        </authorList>
    </citation>
    <scope>NUCLEOTIDE SEQUENCE [LARGE SCALE GENOMIC DNA]</scope>
    <source>
        <strain evidence="1 2">ASF492</strain>
    </source>
</reference>
<sequence>MRYLYHYTSLDTLALILKNRTLCFNNLRNVDDMEEAQSEDMGEFGKFVYVSCWTADSKESIPLWNLYTPNMHGVRIRLPEKPFKMYHYKKGEFFLKQDTDTCIEFADVFAENKYSVSPDNPALLSEVRQEYTGTR</sequence>
<protein>
    <recommendedName>
        <fullName evidence="3">DUF2971 domain-containing protein</fullName>
    </recommendedName>
</protein>
<keyword evidence="2" id="KW-1185">Reference proteome</keyword>
<organism evidence="1 2">
    <name type="scientific">Eubacterium plexicaudatum ASF492</name>
    <dbReference type="NCBI Taxonomy" id="1235802"/>
    <lineage>
        <taxon>Bacteria</taxon>
        <taxon>Bacillati</taxon>
        <taxon>Bacillota</taxon>
        <taxon>Clostridia</taxon>
        <taxon>Eubacteriales</taxon>
        <taxon>Eubacteriaceae</taxon>
        <taxon>Eubacterium</taxon>
    </lineage>
</organism>
<proteinExistence type="predicted"/>
<evidence type="ECO:0008006" key="3">
    <source>
        <dbReference type="Google" id="ProtNLM"/>
    </source>
</evidence>
<dbReference type="Proteomes" id="UP000012589">
    <property type="component" value="Unassembled WGS sequence"/>
</dbReference>
<evidence type="ECO:0000313" key="1">
    <source>
        <dbReference type="EMBL" id="EMZ21952.1"/>
    </source>
</evidence>
<comment type="caution">
    <text evidence="1">The sequence shown here is derived from an EMBL/GenBank/DDBJ whole genome shotgun (WGS) entry which is preliminary data.</text>
</comment>
<dbReference type="AlphaFoldDB" id="N1ZY57"/>
<accession>N1ZY57</accession>
<gene>
    <name evidence="1" type="ORF">C823_04039</name>
</gene>